<dbReference type="SUPFAM" id="SSF53383">
    <property type="entry name" value="PLP-dependent transferases"/>
    <property type="match status" value="1"/>
</dbReference>
<evidence type="ECO:0000313" key="7">
    <source>
        <dbReference type="Proteomes" id="UP001185028"/>
    </source>
</evidence>
<keyword evidence="2 6" id="KW-0032">Aminotransferase</keyword>
<keyword evidence="4" id="KW-0663">Pyridoxal phosphate</keyword>
<protein>
    <submittedName>
        <fullName evidence="6">2-aminoadipate transaminase</fullName>
        <ecNumber evidence="6">2.6.1.-</ecNumber>
    </submittedName>
</protein>
<dbReference type="Gene3D" id="3.40.640.10">
    <property type="entry name" value="Type I PLP-dependent aspartate aminotransferase-like (Major domain)"/>
    <property type="match status" value="1"/>
</dbReference>
<evidence type="ECO:0000313" key="6">
    <source>
        <dbReference type="EMBL" id="MDR6243961.1"/>
    </source>
</evidence>
<dbReference type="Gene3D" id="3.90.1150.10">
    <property type="entry name" value="Aspartate Aminotransferase, domain 1"/>
    <property type="match status" value="1"/>
</dbReference>
<comment type="caution">
    <text evidence="6">The sequence shown here is derived from an EMBL/GenBank/DDBJ whole genome shotgun (WGS) entry which is preliminary data.</text>
</comment>
<evidence type="ECO:0000256" key="1">
    <source>
        <dbReference type="ARBA" id="ARBA00001933"/>
    </source>
</evidence>
<dbReference type="InterPro" id="IPR015422">
    <property type="entry name" value="PyrdxlP-dep_Trfase_small"/>
</dbReference>
<evidence type="ECO:0000256" key="2">
    <source>
        <dbReference type="ARBA" id="ARBA00022576"/>
    </source>
</evidence>
<dbReference type="InterPro" id="IPR050859">
    <property type="entry name" value="Class-I_PLP-dep_aminotransf"/>
</dbReference>
<dbReference type="EMBL" id="JAVDQH010000006">
    <property type="protein sequence ID" value="MDR6243961.1"/>
    <property type="molecule type" value="Genomic_DNA"/>
</dbReference>
<keyword evidence="7" id="KW-1185">Reference proteome</keyword>
<accession>A0ABU1IYF8</accession>
<dbReference type="PANTHER" id="PTHR42790">
    <property type="entry name" value="AMINOTRANSFERASE"/>
    <property type="match status" value="1"/>
</dbReference>
<feature type="domain" description="Aminotransferase class I/classII large" evidence="5">
    <location>
        <begin position="29"/>
        <end position="385"/>
    </location>
</feature>
<name>A0ABU1IYF8_9BACL</name>
<organism evidence="6 7">
    <name type="scientific">Paenibacillus hunanensis</name>
    <dbReference type="NCBI Taxonomy" id="539262"/>
    <lineage>
        <taxon>Bacteria</taxon>
        <taxon>Bacillati</taxon>
        <taxon>Bacillota</taxon>
        <taxon>Bacilli</taxon>
        <taxon>Bacillales</taxon>
        <taxon>Paenibacillaceae</taxon>
        <taxon>Paenibacillus</taxon>
    </lineage>
</organism>
<evidence type="ECO:0000259" key="5">
    <source>
        <dbReference type="Pfam" id="PF00155"/>
    </source>
</evidence>
<dbReference type="Proteomes" id="UP001185028">
    <property type="component" value="Unassembled WGS sequence"/>
</dbReference>
<sequence length="398" mass="43596">MDYKFAERMTAMKPSIIREILKSSGGGSVIPFAAGNPAAETFPLEAIRSFTESILLENPVAALQYGVTEGYEPLRERLLGHVQQRFHVDTTGNSLMVVSGAQQGIELAAKVFCSEGDTIICESPSFIGSLNTFRSAGIRLAGVPMEADGIDLEQLEAALKREPNVKLIYLIPSFQNPTGITTSLEKRKGIYALARQYDVMILEDNPYGELRFQGEDVPVIKSLDTDQRVIYVGSFSKVLSAGLRVGYVLAPDEVIQKMAVAKQGEDVHTATLPQMIAHRFMTEYDYDSHIGLVCNVYRRKSELMLQALEQKMDAAVTFTRPDGGLFLWCELPASVPMLDYCKQAAASGVAVVPGNAFLVDESEPCQALRLNFSTPSDEQIVRGVDILAQVFAQQKAGI</sequence>
<dbReference type="CDD" id="cd00609">
    <property type="entry name" value="AAT_like"/>
    <property type="match status" value="1"/>
</dbReference>
<gene>
    <name evidence="6" type="ORF">JOC58_001854</name>
</gene>
<keyword evidence="3 6" id="KW-0808">Transferase</keyword>
<dbReference type="RefSeq" id="WP_188775898.1">
    <property type="nucleotide sequence ID" value="NZ_BMMB01000005.1"/>
</dbReference>
<dbReference type="GO" id="GO:0008483">
    <property type="term" value="F:transaminase activity"/>
    <property type="evidence" value="ECO:0007669"/>
    <property type="project" value="UniProtKB-KW"/>
</dbReference>
<dbReference type="EC" id="2.6.1.-" evidence="6"/>
<dbReference type="Pfam" id="PF00155">
    <property type="entry name" value="Aminotran_1_2"/>
    <property type="match status" value="1"/>
</dbReference>
<dbReference type="InterPro" id="IPR015421">
    <property type="entry name" value="PyrdxlP-dep_Trfase_major"/>
</dbReference>
<proteinExistence type="predicted"/>
<dbReference type="InterPro" id="IPR004839">
    <property type="entry name" value="Aminotransferase_I/II_large"/>
</dbReference>
<dbReference type="PANTHER" id="PTHR42790:SF19">
    <property type="entry name" value="KYNURENINE_ALPHA-AMINOADIPATE AMINOTRANSFERASE, MITOCHONDRIAL"/>
    <property type="match status" value="1"/>
</dbReference>
<evidence type="ECO:0000256" key="3">
    <source>
        <dbReference type="ARBA" id="ARBA00022679"/>
    </source>
</evidence>
<dbReference type="InterPro" id="IPR015424">
    <property type="entry name" value="PyrdxlP-dep_Trfase"/>
</dbReference>
<reference evidence="6 7" key="1">
    <citation type="submission" date="2023-07" db="EMBL/GenBank/DDBJ databases">
        <title>Genomic Encyclopedia of Type Strains, Phase IV (KMG-IV): sequencing the most valuable type-strain genomes for metagenomic binning, comparative biology and taxonomic classification.</title>
        <authorList>
            <person name="Goeker M."/>
        </authorList>
    </citation>
    <scope>NUCLEOTIDE SEQUENCE [LARGE SCALE GENOMIC DNA]</scope>
    <source>
        <strain evidence="6 7">DSM 22170</strain>
    </source>
</reference>
<evidence type="ECO:0000256" key="4">
    <source>
        <dbReference type="ARBA" id="ARBA00022898"/>
    </source>
</evidence>
<comment type="cofactor">
    <cofactor evidence="1">
        <name>pyridoxal 5'-phosphate</name>
        <dbReference type="ChEBI" id="CHEBI:597326"/>
    </cofactor>
</comment>